<dbReference type="CDD" id="cd03357">
    <property type="entry name" value="LbH_MAT_GAT"/>
    <property type="match status" value="1"/>
</dbReference>
<dbReference type="SUPFAM" id="SSF51161">
    <property type="entry name" value="Trimeric LpxA-like enzymes"/>
    <property type="match status" value="1"/>
</dbReference>
<dbReference type="RefSeq" id="XP_066066113.1">
    <property type="nucleotide sequence ID" value="XM_066210016.1"/>
</dbReference>
<dbReference type="KEGG" id="cdep:91084774"/>
<dbReference type="Pfam" id="PF00132">
    <property type="entry name" value="Hexapep"/>
    <property type="match status" value="1"/>
</dbReference>
<dbReference type="PANTHER" id="PTHR23416:SF23">
    <property type="entry name" value="ACETYLTRANSFERASE C18B11.09C-RELATED"/>
    <property type="match status" value="1"/>
</dbReference>
<sequence length="200" mass="22144">MTAAPHLTNKLIPPPEGDEDPSQLALMIDAKRYFANDKYLDRLRNTGAIKLDEITRVADYKKRMALWREFADVGEDVFITQRFFCEYGFNLHFAGRNFIGANCTFSDVCPNVKIYTPEHPLSSQVRADLADEEWGKSVRIEEDCWICGSVIILPGVTIGRGSTVGAGSVVTKDVPPQSVAIGNPARVVKKILEDGTVVKV</sequence>
<proteinExistence type="inferred from homology"/>
<dbReference type="GeneID" id="91084774"/>
<reference evidence="3" key="3">
    <citation type="submission" date="2024-01" db="EMBL/GenBank/DDBJ databases">
        <authorList>
            <person name="Coelho M.A."/>
            <person name="David-Palma M."/>
            <person name="Shea T."/>
            <person name="Sun S."/>
            <person name="Cuomo C.A."/>
            <person name="Heitman J."/>
        </authorList>
    </citation>
    <scope>NUCLEOTIDE SEQUENCE</scope>
    <source>
        <strain evidence="3">CBS 7841</strain>
    </source>
</reference>
<reference evidence="3" key="2">
    <citation type="journal article" date="2022" name="Elife">
        <title>Obligate sexual reproduction of a homothallic fungus closely related to the Cryptococcus pathogenic species complex.</title>
        <authorList>
            <person name="Passer A.R."/>
            <person name="Clancey S.A."/>
            <person name="Shea T."/>
            <person name="David-Palma M."/>
            <person name="Averette A.F."/>
            <person name="Boekhout T."/>
            <person name="Porcel B.M."/>
            <person name="Nowrousian M."/>
            <person name="Cuomo C.A."/>
            <person name="Sun S."/>
            <person name="Heitman J."/>
            <person name="Coelho M.A."/>
        </authorList>
    </citation>
    <scope>NUCLEOTIDE SEQUENCE</scope>
    <source>
        <strain evidence="3">CBS 7841</strain>
    </source>
</reference>
<comment type="similarity">
    <text evidence="1">Belongs to the transferase hexapeptide repeat family.</text>
</comment>
<dbReference type="GO" id="GO:0008374">
    <property type="term" value="F:O-acyltransferase activity"/>
    <property type="evidence" value="ECO:0007669"/>
    <property type="project" value="TreeGrafter"/>
</dbReference>
<dbReference type="InterPro" id="IPR001451">
    <property type="entry name" value="Hexapep"/>
</dbReference>
<evidence type="ECO:0000256" key="1">
    <source>
        <dbReference type="ARBA" id="ARBA00007274"/>
    </source>
</evidence>
<protein>
    <recommendedName>
        <fullName evidence="5">Maltose O-acetyltransferase</fullName>
    </recommendedName>
</protein>
<dbReference type="InterPro" id="IPR051159">
    <property type="entry name" value="Hexapeptide_acetyltransf"/>
</dbReference>
<reference evidence="3" key="1">
    <citation type="submission" date="2016-06" db="EMBL/GenBank/DDBJ databases">
        <authorList>
            <person name="Cuomo C."/>
            <person name="Litvintseva A."/>
            <person name="Heitman J."/>
            <person name="Chen Y."/>
            <person name="Sun S."/>
            <person name="Springer D."/>
            <person name="Dromer F."/>
            <person name="Young S."/>
            <person name="Zeng Q."/>
            <person name="Chapman S."/>
            <person name="Gujja S."/>
            <person name="Saif S."/>
            <person name="Birren B."/>
        </authorList>
    </citation>
    <scope>NUCLEOTIDE SEQUENCE</scope>
    <source>
        <strain evidence="3">CBS 7841</strain>
    </source>
</reference>
<dbReference type="PANTHER" id="PTHR23416">
    <property type="entry name" value="SIALIC ACID SYNTHASE-RELATED"/>
    <property type="match status" value="1"/>
</dbReference>
<evidence type="ECO:0000313" key="4">
    <source>
        <dbReference type="Proteomes" id="UP000094043"/>
    </source>
</evidence>
<evidence type="ECO:0000256" key="2">
    <source>
        <dbReference type="ARBA" id="ARBA00022679"/>
    </source>
</evidence>
<keyword evidence="4" id="KW-1185">Reference proteome</keyword>
<accession>A0AAJ8LZ47</accession>
<dbReference type="EMBL" id="CP143784">
    <property type="protein sequence ID" value="WVN85412.1"/>
    <property type="molecule type" value="Genomic_DNA"/>
</dbReference>
<dbReference type="Proteomes" id="UP000094043">
    <property type="component" value="Chromosome 1"/>
</dbReference>
<keyword evidence="2" id="KW-0808">Transferase</keyword>
<dbReference type="Gene3D" id="2.160.10.10">
    <property type="entry name" value="Hexapeptide repeat proteins"/>
    <property type="match status" value="1"/>
</dbReference>
<organism evidence="3 4">
    <name type="scientific">Cryptococcus depauperatus CBS 7841</name>
    <dbReference type="NCBI Taxonomy" id="1295531"/>
    <lineage>
        <taxon>Eukaryota</taxon>
        <taxon>Fungi</taxon>
        <taxon>Dikarya</taxon>
        <taxon>Basidiomycota</taxon>
        <taxon>Agaricomycotina</taxon>
        <taxon>Tremellomycetes</taxon>
        <taxon>Tremellales</taxon>
        <taxon>Cryptococcaceae</taxon>
        <taxon>Cryptococcus</taxon>
    </lineage>
</organism>
<dbReference type="AlphaFoldDB" id="A0AAJ8LZ47"/>
<name>A0AAJ8LZ47_9TREE</name>
<dbReference type="InterPro" id="IPR011004">
    <property type="entry name" value="Trimer_LpxA-like_sf"/>
</dbReference>
<gene>
    <name evidence="3" type="ORF">L203_100558</name>
</gene>
<evidence type="ECO:0000313" key="3">
    <source>
        <dbReference type="EMBL" id="WVN85412.1"/>
    </source>
</evidence>
<evidence type="ECO:0008006" key="5">
    <source>
        <dbReference type="Google" id="ProtNLM"/>
    </source>
</evidence>